<keyword evidence="2" id="KW-0732">Signal</keyword>
<evidence type="ECO:0000256" key="1">
    <source>
        <dbReference type="SAM" id="Phobius"/>
    </source>
</evidence>
<keyword evidence="1" id="KW-1133">Transmembrane helix</keyword>
<feature type="chain" id="PRO_5024898133" description="DUF2330 domain-containing protein" evidence="2">
    <location>
        <begin position="24"/>
        <end position="343"/>
    </location>
</feature>
<accession>A0A5S9ISA8</accession>
<organism evidence="3 4">
    <name type="scientific">Uabimicrobium amorphum</name>
    <dbReference type="NCBI Taxonomy" id="2596890"/>
    <lineage>
        <taxon>Bacteria</taxon>
        <taxon>Pseudomonadati</taxon>
        <taxon>Planctomycetota</taxon>
        <taxon>Candidatus Uabimicrobiia</taxon>
        <taxon>Candidatus Uabimicrobiales</taxon>
        <taxon>Candidatus Uabimicrobiaceae</taxon>
        <taxon>Candidatus Uabimicrobium</taxon>
    </lineage>
</organism>
<feature type="signal peptide" evidence="2">
    <location>
        <begin position="1"/>
        <end position="23"/>
    </location>
</feature>
<keyword evidence="1" id="KW-0472">Membrane</keyword>
<dbReference type="InterPro" id="IPR019283">
    <property type="entry name" value="DUF2330"/>
</dbReference>
<keyword evidence="1" id="KW-0812">Transmembrane</keyword>
<dbReference type="RefSeq" id="WP_151970668.1">
    <property type="nucleotide sequence ID" value="NZ_AP019860.1"/>
</dbReference>
<dbReference type="KEGG" id="uam:UABAM_05006"/>
<dbReference type="Proteomes" id="UP000326354">
    <property type="component" value="Chromosome"/>
</dbReference>
<dbReference type="Pfam" id="PF10092">
    <property type="entry name" value="DUF2330"/>
    <property type="match status" value="1"/>
</dbReference>
<name>A0A5S9ISA8_UABAM</name>
<gene>
    <name evidence="3" type="ORF">UABAM_05006</name>
</gene>
<reference evidence="3 4" key="1">
    <citation type="submission" date="2019-08" db="EMBL/GenBank/DDBJ databases">
        <title>Complete genome sequence of Candidatus Uab amorphum.</title>
        <authorList>
            <person name="Shiratori T."/>
            <person name="Suzuki S."/>
            <person name="Kakizawa Y."/>
            <person name="Ishida K."/>
        </authorList>
    </citation>
    <scope>NUCLEOTIDE SEQUENCE [LARGE SCALE GENOMIC DNA]</scope>
    <source>
        <strain evidence="3 4">SRT547</strain>
    </source>
</reference>
<evidence type="ECO:0000313" key="3">
    <source>
        <dbReference type="EMBL" id="BBM86620.1"/>
    </source>
</evidence>
<dbReference type="AlphaFoldDB" id="A0A5S9ISA8"/>
<sequence length="343" mass="39688">MNNYFKMLLFISIALSFTNSLHACATVSAKVPVEIADESAIIIWDEENKIQHFIRRASFQTEAEHFGFLVPTPTQPTLEKASDIAFSILGELTAATLIERQRSFGISWSRLSMVQVKSKSARSVRVLEKKRVSIYEVAVLEADSATALKNWLQQHEYQFPKNLKQWIQPYIDKGWKISAFKIAKDVDKKQIATSAVRMSFATERPFFPYREPQHANNEKTTKRLLRVYFLSNNYMQGTLGEEGKWPGKEVWAGPISTGHRNVILESTTLSMDTKPHDWQLTEFEDYSSYRPSGADVYFSNSSNQKQIRRPPQIVYVYNRGDILFNTIVYTVIIIFFLRYKRKR</sequence>
<proteinExistence type="predicted"/>
<evidence type="ECO:0000313" key="4">
    <source>
        <dbReference type="Proteomes" id="UP000326354"/>
    </source>
</evidence>
<evidence type="ECO:0000256" key="2">
    <source>
        <dbReference type="SAM" id="SignalP"/>
    </source>
</evidence>
<dbReference type="EMBL" id="AP019860">
    <property type="protein sequence ID" value="BBM86620.1"/>
    <property type="molecule type" value="Genomic_DNA"/>
</dbReference>
<evidence type="ECO:0008006" key="5">
    <source>
        <dbReference type="Google" id="ProtNLM"/>
    </source>
</evidence>
<dbReference type="OrthoDB" id="275368at2"/>
<protein>
    <recommendedName>
        <fullName evidence="5">DUF2330 domain-containing protein</fullName>
    </recommendedName>
</protein>
<feature type="transmembrane region" description="Helical" evidence="1">
    <location>
        <begin position="322"/>
        <end position="339"/>
    </location>
</feature>
<keyword evidence="4" id="KW-1185">Reference proteome</keyword>